<dbReference type="InterPro" id="IPR007236">
    <property type="entry name" value="SlyX"/>
</dbReference>
<dbReference type="RefSeq" id="WP_106748709.1">
    <property type="nucleotide sequence ID" value="NZ_CP027668.1"/>
</dbReference>
<feature type="region of interest" description="Disordered" evidence="2">
    <location>
        <begin position="51"/>
        <end position="70"/>
    </location>
</feature>
<keyword evidence="4" id="KW-1185">Reference proteome</keyword>
<dbReference type="Proteomes" id="UP000237889">
    <property type="component" value="Chromosome"/>
</dbReference>
<dbReference type="OrthoDB" id="5422806at2"/>
<dbReference type="Pfam" id="PF04102">
    <property type="entry name" value="SlyX"/>
    <property type="match status" value="1"/>
</dbReference>
<evidence type="ECO:0000256" key="2">
    <source>
        <dbReference type="SAM" id="MobiDB-lite"/>
    </source>
</evidence>
<accession>A0A2S0NB39</accession>
<dbReference type="HAMAP" id="MF_00715">
    <property type="entry name" value="SlyX"/>
    <property type="match status" value="1"/>
</dbReference>
<reference evidence="3 4" key="1">
    <citation type="submission" date="2018-03" db="EMBL/GenBank/DDBJ databases">
        <title>Genome sequencing of Phreatobacter sp.</title>
        <authorList>
            <person name="Kim S.-J."/>
            <person name="Heo J."/>
            <person name="Kwon S.-W."/>
        </authorList>
    </citation>
    <scope>NUCLEOTIDE SEQUENCE [LARGE SCALE GENOMIC DNA]</scope>
    <source>
        <strain evidence="3 4">S-12</strain>
    </source>
</reference>
<protein>
    <recommendedName>
        <fullName evidence="1">Protein SlyX homolog</fullName>
    </recommendedName>
</protein>
<dbReference type="AlphaFoldDB" id="A0A2S0NB39"/>
<proteinExistence type="inferred from homology"/>
<dbReference type="PANTHER" id="PTHR36508">
    <property type="entry name" value="PROTEIN SLYX"/>
    <property type="match status" value="1"/>
</dbReference>
<comment type="similarity">
    <text evidence="1">Belongs to the SlyX family.</text>
</comment>
<sequence>MTDTDLAARLDALEIKAAYQDQAIEDLNATITAQWKELERLGRLVARLEDQLREAQSAGPQGPEPPPPHY</sequence>
<evidence type="ECO:0000313" key="4">
    <source>
        <dbReference type="Proteomes" id="UP000237889"/>
    </source>
</evidence>
<gene>
    <name evidence="1" type="primary">slyX</name>
    <name evidence="3" type="ORF">C6569_10015</name>
</gene>
<dbReference type="PANTHER" id="PTHR36508:SF1">
    <property type="entry name" value="PROTEIN SLYX"/>
    <property type="match status" value="1"/>
</dbReference>
<name>A0A2S0NB39_9HYPH</name>
<dbReference type="KEGG" id="phr:C6569_10015"/>
<evidence type="ECO:0000256" key="1">
    <source>
        <dbReference type="HAMAP-Rule" id="MF_00715"/>
    </source>
</evidence>
<evidence type="ECO:0000313" key="3">
    <source>
        <dbReference type="EMBL" id="AVO45368.1"/>
    </source>
</evidence>
<dbReference type="Gene3D" id="1.20.5.300">
    <property type="match status" value="1"/>
</dbReference>
<dbReference type="EMBL" id="CP027668">
    <property type="protein sequence ID" value="AVO45368.1"/>
    <property type="molecule type" value="Genomic_DNA"/>
</dbReference>
<organism evidence="3 4">
    <name type="scientific">Phreatobacter cathodiphilus</name>
    <dbReference type="NCBI Taxonomy" id="1868589"/>
    <lineage>
        <taxon>Bacteria</taxon>
        <taxon>Pseudomonadati</taxon>
        <taxon>Pseudomonadota</taxon>
        <taxon>Alphaproteobacteria</taxon>
        <taxon>Hyphomicrobiales</taxon>
        <taxon>Phreatobacteraceae</taxon>
        <taxon>Phreatobacter</taxon>
    </lineage>
</organism>